<dbReference type="PANTHER" id="PTHR42685:SF21">
    <property type="entry name" value="DEHYDROGENASE (FLAVOPROTEIN)-LIKE PROTEIN"/>
    <property type="match status" value="1"/>
</dbReference>
<dbReference type="InterPro" id="IPR050407">
    <property type="entry name" value="Geranylgeranyl_reductase"/>
</dbReference>
<evidence type="ECO:0000313" key="1">
    <source>
        <dbReference type="EMBL" id="KJF42141.1"/>
    </source>
</evidence>
<dbReference type="AlphaFoldDB" id="A0A0D8J6J4"/>
<name>A0A0D8J6J4_9BACT</name>
<sequence>MIVKLNLAKVNKNKNFNIGNGSRIAVIGGGPAGSFFAYFALGFAEQRGINIHIDIYEAKNFHVAGPAGCNRCGGIVSESLIQALSSDGIVLPANVVRRGIESYKLHMEQGATLIETPLKDQKIASMFRGFGPLGSENIDSVSFDNYLLELCQDKGVHTIYEKVSGLERNETGITVQTKTNSANYDLVVGSVGLNPRSFSLFKKVAPAFIPPETTRTYICEFKLGNELINQYFGNSMHVFLLNLKNIKFGALIPKGQYVTLVLLGKQITGEIVDSFLYSEAVQRCFPKGLDIDKIMPCQCFPGINIKNAHYAYSDRVVLIGDSASSKLYKNGIGAAYITAKAAAKTALFSGVSESDFKRHYQPECTRLNRDNAIGKFIFWVTTIIQRSSALKKGIFRMVVNEQQKVNDKRRMSSVLWDTFTGSAPYTDILRRVLHPATILLLLANTVNGIFKKPEKGTE</sequence>
<organism evidence="1 2">
    <name type="scientific">Draconibacterium sediminis</name>
    <dbReference type="NCBI Taxonomy" id="1544798"/>
    <lineage>
        <taxon>Bacteria</taxon>
        <taxon>Pseudomonadati</taxon>
        <taxon>Bacteroidota</taxon>
        <taxon>Bacteroidia</taxon>
        <taxon>Marinilabiliales</taxon>
        <taxon>Prolixibacteraceae</taxon>
        <taxon>Draconibacterium</taxon>
    </lineage>
</organism>
<evidence type="ECO:0008006" key="3">
    <source>
        <dbReference type="Google" id="ProtNLM"/>
    </source>
</evidence>
<dbReference type="STRING" id="1544798.LH29_20215"/>
<comment type="caution">
    <text evidence="1">The sequence shown here is derived from an EMBL/GenBank/DDBJ whole genome shotgun (WGS) entry which is preliminary data.</text>
</comment>
<accession>A0A0D8J6J4</accession>
<protein>
    <recommendedName>
        <fullName evidence="3">FAD/NAD(P)-binding domain-containing protein</fullName>
    </recommendedName>
</protein>
<proteinExistence type="predicted"/>
<dbReference type="Gene3D" id="3.50.50.60">
    <property type="entry name" value="FAD/NAD(P)-binding domain"/>
    <property type="match status" value="1"/>
</dbReference>
<gene>
    <name evidence="1" type="ORF">LH29_20215</name>
</gene>
<dbReference type="PANTHER" id="PTHR42685">
    <property type="entry name" value="GERANYLGERANYL DIPHOSPHATE REDUCTASE"/>
    <property type="match status" value="1"/>
</dbReference>
<reference evidence="1 2" key="1">
    <citation type="submission" date="2014-09" db="EMBL/GenBank/DDBJ databases">
        <title>Draft Genome Sequence of Draconibacterium sp. JN14CK-3.</title>
        <authorList>
            <person name="Dong C."/>
            <person name="Lai Q."/>
            <person name="Shao Z."/>
        </authorList>
    </citation>
    <scope>NUCLEOTIDE SEQUENCE [LARGE SCALE GENOMIC DNA]</scope>
    <source>
        <strain evidence="1 2">JN14CK-3</strain>
    </source>
</reference>
<dbReference type="Proteomes" id="UP000032544">
    <property type="component" value="Unassembled WGS sequence"/>
</dbReference>
<dbReference type="InterPro" id="IPR036188">
    <property type="entry name" value="FAD/NAD-bd_sf"/>
</dbReference>
<dbReference type="EMBL" id="JRHC01000006">
    <property type="protein sequence ID" value="KJF42141.1"/>
    <property type="molecule type" value="Genomic_DNA"/>
</dbReference>
<evidence type="ECO:0000313" key="2">
    <source>
        <dbReference type="Proteomes" id="UP000032544"/>
    </source>
</evidence>
<keyword evidence="2" id="KW-1185">Reference proteome</keyword>
<dbReference type="SUPFAM" id="SSF51905">
    <property type="entry name" value="FAD/NAD(P)-binding domain"/>
    <property type="match status" value="1"/>
</dbReference>